<dbReference type="InterPro" id="IPR036236">
    <property type="entry name" value="Znf_C2H2_sf"/>
</dbReference>
<keyword evidence="7" id="KW-0805">Transcription regulation</keyword>
<feature type="region of interest" description="Disordered" evidence="12">
    <location>
        <begin position="280"/>
        <end position="304"/>
    </location>
</feature>
<keyword evidence="8" id="KW-0238">DNA-binding</keyword>
<evidence type="ECO:0000256" key="6">
    <source>
        <dbReference type="ARBA" id="ARBA00022833"/>
    </source>
</evidence>
<feature type="domain" description="C2H2-type" evidence="13">
    <location>
        <begin position="244"/>
        <end position="262"/>
    </location>
</feature>
<feature type="domain" description="C2H2-type" evidence="13">
    <location>
        <begin position="216"/>
        <end position="243"/>
    </location>
</feature>
<keyword evidence="5 11" id="KW-0863">Zinc-finger</keyword>
<evidence type="ECO:0000259" key="13">
    <source>
        <dbReference type="PROSITE" id="PS50157"/>
    </source>
</evidence>
<dbReference type="SUPFAM" id="SSF57667">
    <property type="entry name" value="beta-beta-alpha zinc fingers"/>
    <property type="match status" value="4"/>
</dbReference>
<dbReference type="PROSITE" id="PS50157">
    <property type="entry name" value="ZINC_FINGER_C2H2_2"/>
    <property type="match status" value="7"/>
</dbReference>
<dbReference type="Proteomes" id="UP001153269">
    <property type="component" value="Unassembled WGS sequence"/>
</dbReference>
<keyword evidence="10" id="KW-0539">Nucleus</keyword>
<comment type="caution">
    <text evidence="14">The sequence shown here is derived from an EMBL/GenBank/DDBJ whole genome shotgun (WGS) entry which is preliminary data.</text>
</comment>
<evidence type="ECO:0000256" key="3">
    <source>
        <dbReference type="ARBA" id="ARBA00022723"/>
    </source>
</evidence>
<dbReference type="FunFam" id="3.30.160.60:FF:000624">
    <property type="entry name" value="zinc finger protein 697"/>
    <property type="match status" value="1"/>
</dbReference>
<evidence type="ECO:0000256" key="2">
    <source>
        <dbReference type="ARBA" id="ARBA00004123"/>
    </source>
</evidence>
<dbReference type="GO" id="GO:0003677">
    <property type="term" value="F:DNA binding"/>
    <property type="evidence" value="ECO:0007669"/>
    <property type="project" value="UniProtKB-KW"/>
</dbReference>
<reference evidence="14" key="1">
    <citation type="submission" date="2020-03" db="EMBL/GenBank/DDBJ databases">
        <authorList>
            <person name="Weist P."/>
        </authorList>
    </citation>
    <scope>NUCLEOTIDE SEQUENCE</scope>
</reference>
<evidence type="ECO:0000313" key="14">
    <source>
        <dbReference type="EMBL" id="CAB1427817.1"/>
    </source>
</evidence>
<evidence type="ECO:0000256" key="12">
    <source>
        <dbReference type="SAM" id="MobiDB-lite"/>
    </source>
</evidence>
<dbReference type="SMART" id="SM00355">
    <property type="entry name" value="ZnF_C2H2"/>
    <property type="match status" value="8"/>
</dbReference>
<evidence type="ECO:0000256" key="8">
    <source>
        <dbReference type="ARBA" id="ARBA00023125"/>
    </source>
</evidence>
<evidence type="ECO:0000256" key="7">
    <source>
        <dbReference type="ARBA" id="ARBA00023015"/>
    </source>
</evidence>
<dbReference type="FunFam" id="3.30.160.60:FF:000557">
    <property type="entry name" value="zinc finger and SCAN domain-containing protein 29"/>
    <property type="match status" value="1"/>
</dbReference>
<feature type="domain" description="C2H2-type" evidence="13">
    <location>
        <begin position="388"/>
        <end position="410"/>
    </location>
</feature>
<keyword evidence="3" id="KW-0479">Metal-binding</keyword>
<feature type="domain" description="C2H2-type" evidence="13">
    <location>
        <begin position="154"/>
        <end position="181"/>
    </location>
</feature>
<comment type="function">
    <text evidence="1">May be involved in transcriptional regulation.</text>
</comment>
<dbReference type="PANTHER" id="PTHR24379">
    <property type="entry name" value="KRAB AND ZINC FINGER DOMAIN-CONTAINING"/>
    <property type="match status" value="1"/>
</dbReference>
<feature type="domain" description="C2H2-type" evidence="13">
    <location>
        <begin position="2"/>
        <end position="29"/>
    </location>
</feature>
<feature type="region of interest" description="Disordered" evidence="12">
    <location>
        <begin position="53"/>
        <end position="89"/>
    </location>
</feature>
<dbReference type="Gene3D" id="3.30.160.60">
    <property type="entry name" value="Classic Zinc Finger"/>
    <property type="match status" value="7"/>
</dbReference>
<dbReference type="EMBL" id="CADEAL010001001">
    <property type="protein sequence ID" value="CAB1427817.1"/>
    <property type="molecule type" value="Genomic_DNA"/>
</dbReference>
<feature type="domain" description="C2H2-type" evidence="13">
    <location>
        <begin position="30"/>
        <end position="58"/>
    </location>
</feature>
<organism evidence="14 15">
    <name type="scientific">Pleuronectes platessa</name>
    <name type="common">European plaice</name>
    <dbReference type="NCBI Taxonomy" id="8262"/>
    <lineage>
        <taxon>Eukaryota</taxon>
        <taxon>Metazoa</taxon>
        <taxon>Chordata</taxon>
        <taxon>Craniata</taxon>
        <taxon>Vertebrata</taxon>
        <taxon>Euteleostomi</taxon>
        <taxon>Actinopterygii</taxon>
        <taxon>Neopterygii</taxon>
        <taxon>Teleostei</taxon>
        <taxon>Neoteleostei</taxon>
        <taxon>Acanthomorphata</taxon>
        <taxon>Carangaria</taxon>
        <taxon>Pleuronectiformes</taxon>
        <taxon>Pleuronectoidei</taxon>
        <taxon>Pleuronectidae</taxon>
        <taxon>Pleuronectes</taxon>
    </lineage>
</organism>
<dbReference type="FunFam" id="3.30.160.60:FF:000097">
    <property type="entry name" value="Zinc finger protein"/>
    <property type="match status" value="1"/>
</dbReference>
<name>A0A9N7YI99_PLEPL</name>
<dbReference type="GO" id="GO:0005634">
    <property type="term" value="C:nucleus"/>
    <property type="evidence" value="ECO:0007669"/>
    <property type="project" value="UniProtKB-SubCell"/>
</dbReference>
<evidence type="ECO:0000256" key="4">
    <source>
        <dbReference type="ARBA" id="ARBA00022737"/>
    </source>
</evidence>
<keyword evidence="9" id="KW-0804">Transcription</keyword>
<dbReference type="InterPro" id="IPR013087">
    <property type="entry name" value="Znf_C2H2_type"/>
</dbReference>
<keyword evidence="15" id="KW-1185">Reference proteome</keyword>
<feature type="compositionally biased region" description="Polar residues" evidence="12">
    <location>
        <begin position="287"/>
        <end position="304"/>
    </location>
</feature>
<protein>
    <recommendedName>
        <fullName evidence="13">C2H2-type domain-containing protein</fullName>
    </recommendedName>
</protein>
<dbReference type="Pfam" id="PF00096">
    <property type="entry name" value="zf-C2H2"/>
    <property type="match status" value="5"/>
</dbReference>
<proteinExistence type="predicted"/>
<keyword evidence="4" id="KW-0677">Repeat</keyword>
<dbReference type="AlphaFoldDB" id="A0A9N7YI99"/>
<dbReference type="PROSITE" id="PS00028">
    <property type="entry name" value="ZINC_FINGER_C2H2_1"/>
    <property type="match status" value="6"/>
</dbReference>
<dbReference type="PANTHER" id="PTHR24379:SF121">
    <property type="entry name" value="C2H2-TYPE DOMAIN-CONTAINING PROTEIN"/>
    <property type="match status" value="1"/>
</dbReference>
<evidence type="ECO:0000256" key="11">
    <source>
        <dbReference type="PROSITE-ProRule" id="PRU00042"/>
    </source>
</evidence>
<gene>
    <name evidence="14" type="ORF">PLEPLA_LOCUS15762</name>
</gene>
<comment type="subcellular location">
    <subcellularLocation>
        <location evidence="2">Nucleus</location>
    </subcellularLocation>
</comment>
<evidence type="ECO:0000256" key="1">
    <source>
        <dbReference type="ARBA" id="ARBA00003767"/>
    </source>
</evidence>
<evidence type="ECO:0000313" key="15">
    <source>
        <dbReference type="Proteomes" id="UP001153269"/>
    </source>
</evidence>
<dbReference type="GO" id="GO:0008270">
    <property type="term" value="F:zinc ion binding"/>
    <property type="evidence" value="ECO:0007669"/>
    <property type="project" value="UniProtKB-KW"/>
</dbReference>
<sequence length="410" mass="46042">MHRCPDCPKTFPSPSKLKRHHLIHTGQKPFSCGSCGKAFNQSHHLKLHLQNVHRSQPPAGTPPEVTSANHQRPSCDKPAAGTSTRGNWAEIPSTVTPSVASQPQWRTTTVCLPVSETGNQFKPTCHVTEGTAPVSCDVDPVHQDQDQVHPAKRHTCKVCSKSFHSSLQLWIHLPTHNKSKPPPGRGQSIFKKGPWKMNFQSQESRSASKRIMSLRHQCPKCLKGFCSPSKLKRHFLIHTDQKPYSCSSCWKSFRQKGHLKTHLGSENKCPLSAANARLRLPNDSRTSRLQPETQLQRPSSHQDSSVELKLQYSRSGDWCEPVIVFECGECTTDFMSDAHLEQHLCPARVQPEGTKATARNRCDVCFKHFVSPSKLVRHSLVHTGQRPFTCDVCGKTFTQRSHVTTHRQTH</sequence>
<evidence type="ECO:0000256" key="9">
    <source>
        <dbReference type="ARBA" id="ARBA00023163"/>
    </source>
</evidence>
<feature type="domain" description="C2H2-type" evidence="13">
    <location>
        <begin position="360"/>
        <end position="387"/>
    </location>
</feature>
<evidence type="ECO:0000256" key="5">
    <source>
        <dbReference type="ARBA" id="ARBA00022771"/>
    </source>
</evidence>
<keyword evidence="6" id="KW-0862">Zinc</keyword>
<accession>A0A9N7YI99</accession>
<evidence type="ECO:0000256" key="10">
    <source>
        <dbReference type="ARBA" id="ARBA00023242"/>
    </source>
</evidence>